<name>A0ABP0BKP9_9PEZI</name>
<keyword evidence="5" id="KW-0175">Coiled coil</keyword>
<feature type="compositionally biased region" description="Low complexity" evidence="8">
    <location>
        <begin position="51"/>
        <end position="64"/>
    </location>
</feature>
<comment type="caution">
    <text evidence="10">The sequence shown here is derived from an EMBL/GenBank/DDBJ whole genome shotgun (WGS) entry which is preliminary data.</text>
</comment>
<feature type="compositionally biased region" description="Basic and acidic residues" evidence="8">
    <location>
        <begin position="184"/>
        <end position="198"/>
    </location>
</feature>
<dbReference type="Gene3D" id="1.20.5.340">
    <property type="match status" value="1"/>
</dbReference>
<keyword evidence="3 9" id="KW-0812">Transmembrane</keyword>
<evidence type="ECO:0000256" key="2">
    <source>
        <dbReference type="ARBA" id="ARBA00004370"/>
    </source>
</evidence>
<evidence type="ECO:0000313" key="10">
    <source>
        <dbReference type="EMBL" id="CAK7220163.1"/>
    </source>
</evidence>
<feature type="compositionally biased region" description="Polar residues" evidence="8">
    <location>
        <begin position="94"/>
        <end position="123"/>
    </location>
</feature>
<keyword evidence="6" id="KW-0496">Mitochondrion</keyword>
<dbReference type="EMBL" id="CAWUHD010000034">
    <property type="protein sequence ID" value="CAK7220163.1"/>
    <property type="molecule type" value="Genomic_DNA"/>
</dbReference>
<reference evidence="10 11" key="1">
    <citation type="submission" date="2024-01" db="EMBL/GenBank/DDBJ databases">
        <authorList>
            <person name="Allen C."/>
            <person name="Tagirdzhanova G."/>
        </authorList>
    </citation>
    <scope>NUCLEOTIDE SEQUENCE [LARGE SCALE GENOMIC DNA]</scope>
</reference>
<evidence type="ECO:0000313" key="11">
    <source>
        <dbReference type="Proteomes" id="UP001642482"/>
    </source>
</evidence>
<evidence type="ECO:0000256" key="9">
    <source>
        <dbReference type="SAM" id="Phobius"/>
    </source>
</evidence>
<evidence type="ECO:0000256" key="5">
    <source>
        <dbReference type="ARBA" id="ARBA00023054"/>
    </source>
</evidence>
<feature type="region of interest" description="Disordered" evidence="8">
    <location>
        <begin position="291"/>
        <end position="331"/>
    </location>
</feature>
<feature type="region of interest" description="Disordered" evidence="8">
    <location>
        <begin position="19"/>
        <end position="74"/>
    </location>
</feature>
<dbReference type="Proteomes" id="UP001642482">
    <property type="component" value="Unassembled WGS sequence"/>
</dbReference>
<feature type="region of interest" description="Disordered" evidence="8">
    <location>
        <begin position="94"/>
        <end position="218"/>
    </location>
</feature>
<dbReference type="Pfam" id="PF07798">
    <property type="entry name" value="CCDC90-like"/>
    <property type="match status" value="1"/>
</dbReference>
<evidence type="ECO:0000256" key="1">
    <source>
        <dbReference type="ARBA" id="ARBA00004173"/>
    </source>
</evidence>
<keyword evidence="7 9" id="KW-0472">Membrane</keyword>
<feature type="compositionally biased region" description="Low complexity" evidence="8">
    <location>
        <begin position="19"/>
        <end position="39"/>
    </location>
</feature>
<accession>A0ABP0BKP9</accession>
<dbReference type="InterPro" id="IPR024461">
    <property type="entry name" value="CCDC90-like"/>
</dbReference>
<feature type="compositionally biased region" description="Low complexity" evidence="8">
    <location>
        <begin position="200"/>
        <end position="210"/>
    </location>
</feature>
<evidence type="ECO:0000256" key="8">
    <source>
        <dbReference type="SAM" id="MobiDB-lite"/>
    </source>
</evidence>
<organism evidence="10 11">
    <name type="scientific">Sporothrix eucalyptigena</name>
    <dbReference type="NCBI Taxonomy" id="1812306"/>
    <lineage>
        <taxon>Eukaryota</taxon>
        <taxon>Fungi</taxon>
        <taxon>Dikarya</taxon>
        <taxon>Ascomycota</taxon>
        <taxon>Pezizomycotina</taxon>
        <taxon>Sordariomycetes</taxon>
        <taxon>Sordariomycetidae</taxon>
        <taxon>Ophiostomatales</taxon>
        <taxon>Ophiostomataceae</taxon>
        <taxon>Sporothrix</taxon>
    </lineage>
</organism>
<evidence type="ECO:0008006" key="12">
    <source>
        <dbReference type="Google" id="ProtNLM"/>
    </source>
</evidence>
<keyword evidence="4 9" id="KW-1133">Transmembrane helix</keyword>
<feature type="compositionally biased region" description="Low complexity" evidence="8">
    <location>
        <begin position="294"/>
        <end position="320"/>
    </location>
</feature>
<sequence>MPAIRLLALAPAPGQQLQLMRNAGSASSSSTTRNTTATRQGSYGKDRRTHSNASSSRQSSRVMSTATAPSPQLSWCRGASPAVALFYAQTTAANTNSNPRRARIHSQQQALSGSTRPFSTATMPKQVAFPRHGKAVAPVSPEKEKITPPAGESKTSTQTPEGQDATSAASTPALEKQPAKKNGKRAEAGTEAKTKEDAAADTATATATEKPVSTEPPAAKVDALGALGRTDGSSPDLKPTDPASIAADTAAAAVTAAETASVAADIIDGAGPVIELGPPKVTIDAILTQNEGEQAQQRQSDQQQQTESESSSLSARQPLSHNKLPPPHLAPPLYVHHFDSYSLVKQLEEGGYRKEQAVTAMKAVRSLLAQNLDVAQSSLVSKSDVENESYLFKAACAELSIEVRNNRRRADELVRQQRTLLQHEVDIASQSVNQELVTLADVVKELFNDRKMAVREEQKTLESAIQQLSYKITIMLNSEMRSEIEALRWVLIRRSVLGIIFMAILTLGTLRYASYISHEKQRATEQALREAREAEAQRFADTKIDTSAPPDAAEILAAN</sequence>
<evidence type="ECO:0000256" key="7">
    <source>
        <dbReference type="ARBA" id="ARBA00023136"/>
    </source>
</evidence>
<dbReference type="PANTHER" id="PTHR14360:SF12">
    <property type="entry name" value="MOZ PROTEIN REPRESENTS A CHROMATIN-ASSOCIATED ACETYLTRANSFERASE"/>
    <property type="match status" value="1"/>
</dbReference>
<evidence type="ECO:0000256" key="4">
    <source>
        <dbReference type="ARBA" id="ARBA00022989"/>
    </source>
</evidence>
<dbReference type="PANTHER" id="PTHR14360">
    <property type="entry name" value="PROTEIN FMP32, MITOCHONDRIAL"/>
    <property type="match status" value="1"/>
</dbReference>
<feature type="compositionally biased region" description="Polar residues" evidence="8">
    <location>
        <begin position="153"/>
        <end position="170"/>
    </location>
</feature>
<comment type="subcellular location">
    <subcellularLocation>
        <location evidence="2">Membrane</location>
    </subcellularLocation>
    <subcellularLocation>
        <location evidence="1">Mitochondrion</location>
    </subcellularLocation>
</comment>
<protein>
    <recommendedName>
        <fullName evidence="12">MOZ protein represents a chromatin-associated acetyltransferase</fullName>
    </recommendedName>
</protein>
<feature type="transmembrane region" description="Helical" evidence="9">
    <location>
        <begin position="495"/>
        <end position="513"/>
    </location>
</feature>
<gene>
    <name evidence="10" type="ORF">SEUCBS140593_004139</name>
</gene>
<proteinExistence type="predicted"/>
<evidence type="ECO:0000256" key="6">
    <source>
        <dbReference type="ARBA" id="ARBA00023128"/>
    </source>
</evidence>
<evidence type="ECO:0000256" key="3">
    <source>
        <dbReference type="ARBA" id="ARBA00022692"/>
    </source>
</evidence>
<keyword evidence="11" id="KW-1185">Reference proteome</keyword>